<dbReference type="InterPro" id="IPR046373">
    <property type="entry name" value="Acyl-CoA_Oxase/DH_mid-dom_sf"/>
</dbReference>
<dbReference type="Gene3D" id="1.20.140.10">
    <property type="entry name" value="Butyryl-CoA Dehydrogenase, subunit A, domain 3"/>
    <property type="match status" value="1"/>
</dbReference>
<evidence type="ECO:0000256" key="5">
    <source>
        <dbReference type="RuleBase" id="RU362125"/>
    </source>
</evidence>
<keyword evidence="5" id="KW-0560">Oxidoreductase</keyword>
<dbReference type="InterPro" id="IPR036250">
    <property type="entry name" value="AcylCo_DH-like_C"/>
</dbReference>
<evidence type="ECO:0000256" key="3">
    <source>
        <dbReference type="ARBA" id="ARBA00022630"/>
    </source>
</evidence>
<evidence type="ECO:0000259" key="6">
    <source>
        <dbReference type="Pfam" id="PF00441"/>
    </source>
</evidence>
<dbReference type="InterPro" id="IPR009075">
    <property type="entry name" value="AcylCo_DH/oxidase_C"/>
</dbReference>
<evidence type="ECO:0000256" key="1">
    <source>
        <dbReference type="ARBA" id="ARBA00001974"/>
    </source>
</evidence>
<sequence length="380" mass="40596">MSFLNEEQASLIKVVADFAKQEIAPNAAHYDETEEFPWDNIHKMAELGLMGMPVPESLGGAETDTVTYVAAIEEIAKADAATGAIMAIHTSTGIMPILMNGSEEQKKKYVPDLATGKKVGAFALTEPNAGSDAAGVQTTAVLDGDEYVLNGSKCFISNGGEADVYTVLASTDKSKGTRGISAFIVEKGTPGFTFGKKEHKLGIRASATRELVFQDCRIPKENLLGVEGKGFSSAMAVLDGARIGIGSQAVGIAQAAYEAALEYSKVRIQFGKPIAKQQVISFMLADMAIQIEASRQLVRHAAELKDAGLPFAKEAAMAKTLASDTAVKVALDAVQVLGGYGYTREYPVERYLRDAKITQIYEGTNQIQRLVISRAILGKF</sequence>
<evidence type="ECO:0000256" key="4">
    <source>
        <dbReference type="ARBA" id="ARBA00022827"/>
    </source>
</evidence>
<dbReference type="InterPro" id="IPR013786">
    <property type="entry name" value="AcylCoA_DH/ox_N"/>
</dbReference>
<dbReference type="Gene3D" id="1.10.540.10">
    <property type="entry name" value="Acyl-CoA dehydrogenase/oxidase, N-terminal domain"/>
    <property type="match status" value="1"/>
</dbReference>
<dbReference type="PROSITE" id="PS00072">
    <property type="entry name" value="ACYL_COA_DH_1"/>
    <property type="match status" value="1"/>
</dbReference>
<comment type="similarity">
    <text evidence="2 5">Belongs to the acyl-CoA dehydrogenase family.</text>
</comment>
<feature type="domain" description="Acyl-CoA dehydrogenase/oxidase N-terminal" evidence="8">
    <location>
        <begin position="5"/>
        <end position="117"/>
    </location>
</feature>
<dbReference type="PIRSF" id="PIRSF016578">
    <property type="entry name" value="HsaA"/>
    <property type="match status" value="1"/>
</dbReference>
<keyword evidence="3 5" id="KW-0285">Flavoprotein</keyword>
<dbReference type="PANTHER" id="PTHR43884">
    <property type="entry name" value="ACYL-COA DEHYDROGENASE"/>
    <property type="match status" value="1"/>
</dbReference>
<dbReference type="Pfam" id="PF02770">
    <property type="entry name" value="Acyl-CoA_dh_M"/>
    <property type="match status" value="1"/>
</dbReference>
<feature type="domain" description="Acyl-CoA dehydrogenase/oxidase C-terminal" evidence="6">
    <location>
        <begin position="228"/>
        <end position="377"/>
    </location>
</feature>
<dbReference type="SUPFAM" id="SSF47203">
    <property type="entry name" value="Acyl-CoA dehydrogenase C-terminal domain-like"/>
    <property type="match status" value="1"/>
</dbReference>
<dbReference type="RefSeq" id="WP_186501988.1">
    <property type="nucleotide sequence ID" value="NZ_JACOGK010000003.1"/>
</dbReference>
<dbReference type="Gene3D" id="2.40.110.10">
    <property type="entry name" value="Butyryl-CoA Dehydrogenase, subunit A, domain 2"/>
    <property type="match status" value="1"/>
</dbReference>
<accession>A0ABR6VFP8</accession>
<evidence type="ECO:0000259" key="8">
    <source>
        <dbReference type="Pfam" id="PF02771"/>
    </source>
</evidence>
<evidence type="ECO:0000256" key="2">
    <source>
        <dbReference type="ARBA" id="ARBA00009347"/>
    </source>
</evidence>
<proteinExistence type="inferred from homology"/>
<dbReference type="InterPro" id="IPR006089">
    <property type="entry name" value="Acyl-CoA_DH_CS"/>
</dbReference>
<organism evidence="9 10">
    <name type="scientific">Megasphaera hominis</name>
    <dbReference type="NCBI Taxonomy" id="159836"/>
    <lineage>
        <taxon>Bacteria</taxon>
        <taxon>Bacillati</taxon>
        <taxon>Bacillota</taxon>
        <taxon>Negativicutes</taxon>
        <taxon>Veillonellales</taxon>
        <taxon>Veillonellaceae</taxon>
        <taxon>Megasphaera</taxon>
    </lineage>
</organism>
<gene>
    <name evidence="9" type="ORF">H8J70_01480</name>
</gene>
<dbReference type="PANTHER" id="PTHR43884:SF12">
    <property type="entry name" value="ISOVALERYL-COA DEHYDROGENASE, MITOCHONDRIAL-RELATED"/>
    <property type="match status" value="1"/>
</dbReference>
<keyword evidence="10" id="KW-1185">Reference proteome</keyword>
<evidence type="ECO:0000259" key="7">
    <source>
        <dbReference type="Pfam" id="PF02770"/>
    </source>
</evidence>
<dbReference type="Proteomes" id="UP000606870">
    <property type="component" value="Unassembled WGS sequence"/>
</dbReference>
<dbReference type="InterPro" id="IPR037069">
    <property type="entry name" value="AcylCoA_DH/ox_N_sf"/>
</dbReference>
<dbReference type="Pfam" id="PF02771">
    <property type="entry name" value="Acyl-CoA_dh_N"/>
    <property type="match status" value="1"/>
</dbReference>
<protein>
    <submittedName>
        <fullName evidence="9">Acyl-CoA dehydrogenase</fullName>
    </submittedName>
</protein>
<dbReference type="InterPro" id="IPR009100">
    <property type="entry name" value="AcylCoA_DH/oxidase_NM_dom_sf"/>
</dbReference>
<reference evidence="9 10" key="1">
    <citation type="submission" date="2020-08" db="EMBL/GenBank/DDBJ databases">
        <authorList>
            <person name="Liu C."/>
            <person name="Sun Q."/>
        </authorList>
    </citation>
    <scope>NUCLEOTIDE SEQUENCE [LARGE SCALE GENOMIC DNA]</scope>
    <source>
        <strain evidence="9 10">NSJ-59</strain>
    </source>
</reference>
<dbReference type="Pfam" id="PF00441">
    <property type="entry name" value="Acyl-CoA_dh_1"/>
    <property type="match status" value="1"/>
</dbReference>
<feature type="domain" description="Acyl-CoA oxidase/dehydrogenase middle" evidence="7">
    <location>
        <begin position="121"/>
        <end position="216"/>
    </location>
</feature>
<dbReference type="CDD" id="cd01158">
    <property type="entry name" value="SCAD_SBCAD"/>
    <property type="match status" value="1"/>
</dbReference>
<comment type="caution">
    <text evidence="9">The sequence shown here is derived from an EMBL/GenBank/DDBJ whole genome shotgun (WGS) entry which is preliminary data.</text>
</comment>
<dbReference type="EMBL" id="JACOGK010000003">
    <property type="protein sequence ID" value="MBC3535933.1"/>
    <property type="molecule type" value="Genomic_DNA"/>
</dbReference>
<dbReference type="InterPro" id="IPR006091">
    <property type="entry name" value="Acyl-CoA_Oxase/DH_mid-dom"/>
</dbReference>
<dbReference type="SUPFAM" id="SSF56645">
    <property type="entry name" value="Acyl-CoA dehydrogenase NM domain-like"/>
    <property type="match status" value="1"/>
</dbReference>
<dbReference type="PROSITE" id="PS00073">
    <property type="entry name" value="ACYL_COA_DH_2"/>
    <property type="match status" value="1"/>
</dbReference>
<evidence type="ECO:0000313" key="10">
    <source>
        <dbReference type="Proteomes" id="UP000606870"/>
    </source>
</evidence>
<evidence type="ECO:0000313" key="9">
    <source>
        <dbReference type="EMBL" id="MBC3535933.1"/>
    </source>
</evidence>
<keyword evidence="4 5" id="KW-0274">FAD</keyword>
<comment type="cofactor">
    <cofactor evidence="1 5">
        <name>FAD</name>
        <dbReference type="ChEBI" id="CHEBI:57692"/>
    </cofactor>
</comment>
<name>A0ABR6VFP8_9FIRM</name>